<dbReference type="SUPFAM" id="SSF48498">
    <property type="entry name" value="Tetracyclin repressor-like, C-terminal domain"/>
    <property type="match status" value="1"/>
</dbReference>
<dbReference type="InterPro" id="IPR036271">
    <property type="entry name" value="Tet_transcr_reg_TetR-rel_C_sf"/>
</dbReference>
<sequence>MATPTSPESTKDRILTAATAEFARYGIAGARIDRLAKAARTSKERVYAHFRSKEELYRIVAAGQLAAAAEATRLDPADLPGYVGRMHDYLAAHPECYRLMVWGQLELDTESTPPDDAVRAANAAKVEQLRDAQQSGLLDRAWDPVDVLALLNQIAWTWAGQPELLPEDPESRAAFLQERRNTAVTAVQRLFPSAASE</sequence>
<feature type="DNA-binding region" description="H-T-H motif" evidence="2">
    <location>
        <begin position="31"/>
        <end position="50"/>
    </location>
</feature>
<evidence type="ECO:0000256" key="2">
    <source>
        <dbReference type="PROSITE-ProRule" id="PRU00335"/>
    </source>
</evidence>
<dbReference type="PROSITE" id="PS50977">
    <property type="entry name" value="HTH_TETR_2"/>
    <property type="match status" value="1"/>
</dbReference>
<dbReference type="EMBL" id="JBHSFI010000005">
    <property type="protein sequence ID" value="MFC4630132.1"/>
    <property type="molecule type" value="Genomic_DNA"/>
</dbReference>
<accession>A0ABV9HJX3</accession>
<dbReference type="PRINTS" id="PR00455">
    <property type="entry name" value="HTHTETR"/>
</dbReference>
<dbReference type="InterPro" id="IPR050109">
    <property type="entry name" value="HTH-type_TetR-like_transc_reg"/>
</dbReference>
<evidence type="ECO:0000313" key="5">
    <source>
        <dbReference type="Proteomes" id="UP001596011"/>
    </source>
</evidence>
<dbReference type="InterPro" id="IPR001647">
    <property type="entry name" value="HTH_TetR"/>
</dbReference>
<dbReference type="Pfam" id="PF00440">
    <property type="entry name" value="TetR_N"/>
    <property type="match status" value="1"/>
</dbReference>
<dbReference type="SUPFAM" id="SSF46689">
    <property type="entry name" value="Homeodomain-like"/>
    <property type="match status" value="1"/>
</dbReference>
<dbReference type="InterPro" id="IPR009057">
    <property type="entry name" value="Homeodomain-like_sf"/>
</dbReference>
<dbReference type="RefSeq" id="WP_377137540.1">
    <property type="nucleotide sequence ID" value="NZ_JBHSFI010000005.1"/>
</dbReference>
<evidence type="ECO:0000259" key="3">
    <source>
        <dbReference type="PROSITE" id="PS50977"/>
    </source>
</evidence>
<comment type="caution">
    <text evidence="4">The sequence shown here is derived from an EMBL/GenBank/DDBJ whole genome shotgun (WGS) entry which is preliminary data.</text>
</comment>
<protein>
    <submittedName>
        <fullName evidence="4">TetR family transcriptional regulator</fullName>
    </submittedName>
</protein>
<dbReference type="PANTHER" id="PTHR30328">
    <property type="entry name" value="TRANSCRIPTIONAL REPRESSOR"/>
    <property type="match status" value="1"/>
</dbReference>
<dbReference type="Pfam" id="PF17926">
    <property type="entry name" value="TetR_C_21"/>
    <property type="match status" value="1"/>
</dbReference>
<gene>
    <name evidence="4" type="ORF">ACFO6V_17925</name>
</gene>
<feature type="domain" description="HTH tetR-type" evidence="3">
    <location>
        <begin position="8"/>
        <end position="68"/>
    </location>
</feature>
<dbReference type="PANTHER" id="PTHR30328:SF54">
    <property type="entry name" value="HTH-TYPE TRANSCRIPTIONAL REPRESSOR SCO4008"/>
    <property type="match status" value="1"/>
</dbReference>
<keyword evidence="1 2" id="KW-0238">DNA-binding</keyword>
<reference evidence="5" key="1">
    <citation type="journal article" date="2019" name="Int. J. Syst. Evol. Microbiol.">
        <title>The Global Catalogue of Microorganisms (GCM) 10K type strain sequencing project: providing services to taxonomists for standard genome sequencing and annotation.</title>
        <authorList>
            <consortium name="The Broad Institute Genomics Platform"/>
            <consortium name="The Broad Institute Genome Sequencing Center for Infectious Disease"/>
            <person name="Wu L."/>
            <person name="Ma J."/>
        </authorList>
    </citation>
    <scope>NUCLEOTIDE SEQUENCE [LARGE SCALE GENOMIC DNA]</scope>
    <source>
        <strain evidence="5">CCUG 42722</strain>
    </source>
</reference>
<dbReference type="Gene3D" id="1.10.357.10">
    <property type="entry name" value="Tetracycline Repressor, domain 2"/>
    <property type="match status" value="1"/>
</dbReference>
<dbReference type="InterPro" id="IPR041467">
    <property type="entry name" value="Sco4008_C"/>
</dbReference>
<organism evidence="4 5">
    <name type="scientific">Promicromonospora alba</name>
    <dbReference type="NCBI Taxonomy" id="1616110"/>
    <lineage>
        <taxon>Bacteria</taxon>
        <taxon>Bacillati</taxon>
        <taxon>Actinomycetota</taxon>
        <taxon>Actinomycetes</taxon>
        <taxon>Micrococcales</taxon>
        <taxon>Promicromonosporaceae</taxon>
        <taxon>Promicromonospora</taxon>
    </lineage>
</organism>
<evidence type="ECO:0000256" key="1">
    <source>
        <dbReference type="ARBA" id="ARBA00023125"/>
    </source>
</evidence>
<proteinExistence type="predicted"/>
<dbReference type="Proteomes" id="UP001596011">
    <property type="component" value="Unassembled WGS sequence"/>
</dbReference>
<keyword evidence="5" id="KW-1185">Reference proteome</keyword>
<evidence type="ECO:0000313" key="4">
    <source>
        <dbReference type="EMBL" id="MFC4630132.1"/>
    </source>
</evidence>
<name>A0ABV9HJX3_9MICO</name>